<reference evidence="6" key="1">
    <citation type="submission" date="2016-11" db="EMBL/GenBank/DDBJ databases">
        <authorList>
            <person name="Varghese N."/>
            <person name="Submissions S."/>
        </authorList>
    </citation>
    <scope>NUCLEOTIDE SEQUENCE [LARGE SCALE GENOMIC DNA]</scope>
    <source>
        <strain evidence="6">DSM 26884</strain>
    </source>
</reference>
<evidence type="ECO:0000256" key="1">
    <source>
        <dbReference type="ARBA" id="ARBA00010164"/>
    </source>
</evidence>
<gene>
    <name evidence="5" type="ORF">SAMN05444350_1652</name>
</gene>
<feature type="domain" description="HipA-like C-terminal" evidence="4">
    <location>
        <begin position="58"/>
        <end position="298"/>
    </location>
</feature>
<dbReference type="GO" id="GO:0004674">
    <property type="term" value="F:protein serine/threonine kinase activity"/>
    <property type="evidence" value="ECO:0007669"/>
    <property type="project" value="TreeGrafter"/>
</dbReference>
<dbReference type="GO" id="GO:0005829">
    <property type="term" value="C:cytosol"/>
    <property type="evidence" value="ECO:0007669"/>
    <property type="project" value="TreeGrafter"/>
</dbReference>
<dbReference type="Pfam" id="PF07804">
    <property type="entry name" value="HipA_C"/>
    <property type="match status" value="1"/>
</dbReference>
<keyword evidence="3 5" id="KW-0418">Kinase</keyword>
<dbReference type="PANTHER" id="PTHR37419">
    <property type="entry name" value="SERINE/THREONINE-PROTEIN KINASE TOXIN HIPA"/>
    <property type="match status" value="1"/>
</dbReference>
<keyword evidence="2" id="KW-0808">Transferase</keyword>
<evidence type="ECO:0000313" key="5">
    <source>
        <dbReference type="EMBL" id="SHJ79504.1"/>
    </source>
</evidence>
<dbReference type="Gene3D" id="1.10.1070.20">
    <property type="match status" value="1"/>
</dbReference>
<dbReference type="GeneID" id="92714948"/>
<comment type="similarity">
    <text evidence="1">Belongs to the HipA Ser/Thr kinase family.</text>
</comment>
<evidence type="ECO:0000259" key="4">
    <source>
        <dbReference type="Pfam" id="PF07804"/>
    </source>
</evidence>
<accession>A0A1M6M7V7</accession>
<dbReference type="InterPro" id="IPR052028">
    <property type="entry name" value="HipA_Ser/Thr_kinase"/>
</dbReference>
<dbReference type="Proteomes" id="UP000184192">
    <property type="component" value="Unassembled WGS sequence"/>
</dbReference>
<keyword evidence="6" id="KW-1185">Reference proteome</keyword>
<dbReference type="RefSeq" id="WP_025835990.1">
    <property type="nucleotide sequence ID" value="NZ_FQZN01000065.1"/>
</dbReference>
<name>A0A1M6M7V7_9BACE</name>
<dbReference type="AlphaFoldDB" id="A0A1M6M7V7"/>
<evidence type="ECO:0000313" key="6">
    <source>
        <dbReference type="Proteomes" id="UP000184192"/>
    </source>
</evidence>
<proteinExistence type="inferred from homology"/>
<organism evidence="5 6">
    <name type="scientific">Bacteroides stercorirosoris</name>
    <dbReference type="NCBI Taxonomy" id="871324"/>
    <lineage>
        <taxon>Bacteria</taxon>
        <taxon>Pseudomonadati</taxon>
        <taxon>Bacteroidota</taxon>
        <taxon>Bacteroidia</taxon>
        <taxon>Bacteroidales</taxon>
        <taxon>Bacteroidaceae</taxon>
        <taxon>Bacteroides</taxon>
    </lineage>
</organism>
<protein>
    <submittedName>
        <fullName evidence="5">Serine/threonine-protein kinase HipA</fullName>
    </submittedName>
</protein>
<dbReference type="PANTHER" id="PTHR37419:SF1">
    <property type="entry name" value="SERINE_THREONINE-PROTEIN KINASE TOXIN HIPA"/>
    <property type="match status" value="1"/>
</dbReference>
<dbReference type="EMBL" id="FQZN01000065">
    <property type="protein sequence ID" value="SHJ79504.1"/>
    <property type="molecule type" value="Genomic_DNA"/>
</dbReference>
<sequence length="333" mass="38309">MKEIHVCPSTLAEGYETYSPIARKKMFDGKEVSHYVDAPSPSEDSAEAKEAIRNVGRISLSGVQPKFAVVVDTENLYLRYAREGEQGTYILKPRPNGYHILNKEYCAANEHLTMQIASQAYGIETAANALCFFKNNEAAYITRRFDIHSGGKYQQEDFAALLGYTKAHGGSDYKYCNASYEECAEVIRRYVKAAPIDVARFFRLVVFNFITLNDDAHLKNFSLINKDEEYRLSPAYDLINTSLHLVEPRIFALDKGLFREGMKLSDTHQVSRTDFEEFGRRIGLPERVVKRELDAFAKENQMVKVLIERSFLSDILKRQYWLSVDYRRKTLVW</sequence>
<dbReference type="eggNOG" id="COG3550">
    <property type="taxonomic scope" value="Bacteria"/>
</dbReference>
<evidence type="ECO:0000256" key="3">
    <source>
        <dbReference type="ARBA" id="ARBA00022777"/>
    </source>
</evidence>
<dbReference type="InterPro" id="IPR012893">
    <property type="entry name" value="HipA-like_C"/>
</dbReference>
<evidence type="ECO:0000256" key="2">
    <source>
        <dbReference type="ARBA" id="ARBA00022679"/>
    </source>
</evidence>